<sequence>MSDLQRCTVSPLLVGFIVLLKEHYDKGISFVSLALFEAFGVVESRHQWECHVSRVEQLLYDINKAEQDKHDKDEMERVQAALQDIAATTQCIRSGKTVVVGDIAL</sequence>
<evidence type="ECO:0000313" key="2">
    <source>
        <dbReference type="Proteomes" id="UP001153069"/>
    </source>
</evidence>
<evidence type="ECO:0000313" key="1">
    <source>
        <dbReference type="EMBL" id="CAB9500579.1"/>
    </source>
</evidence>
<comment type="caution">
    <text evidence="1">The sequence shown here is derived from an EMBL/GenBank/DDBJ whole genome shotgun (WGS) entry which is preliminary data.</text>
</comment>
<protein>
    <submittedName>
        <fullName evidence="1">Uncharacterized protein</fullName>
    </submittedName>
</protein>
<dbReference type="EMBL" id="CAICTM010000086">
    <property type="protein sequence ID" value="CAB9500579.1"/>
    <property type="molecule type" value="Genomic_DNA"/>
</dbReference>
<accession>A0A9N8DH15</accession>
<organism evidence="1 2">
    <name type="scientific">Seminavis robusta</name>
    <dbReference type="NCBI Taxonomy" id="568900"/>
    <lineage>
        <taxon>Eukaryota</taxon>
        <taxon>Sar</taxon>
        <taxon>Stramenopiles</taxon>
        <taxon>Ochrophyta</taxon>
        <taxon>Bacillariophyta</taxon>
        <taxon>Bacillariophyceae</taxon>
        <taxon>Bacillariophycidae</taxon>
        <taxon>Naviculales</taxon>
        <taxon>Naviculaceae</taxon>
        <taxon>Seminavis</taxon>
    </lineage>
</organism>
<keyword evidence="2" id="KW-1185">Reference proteome</keyword>
<proteinExistence type="predicted"/>
<name>A0A9N8DH15_9STRA</name>
<dbReference type="Proteomes" id="UP001153069">
    <property type="component" value="Unassembled WGS sequence"/>
</dbReference>
<gene>
    <name evidence="1" type="ORF">SEMRO_87_G045990.1</name>
</gene>
<dbReference type="AlphaFoldDB" id="A0A9N8DH15"/>
<reference evidence="1" key="1">
    <citation type="submission" date="2020-06" db="EMBL/GenBank/DDBJ databases">
        <authorList>
            <consortium name="Plant Systems Biology data submission"/>
        </authorList>
    </citation>
    <scope>NUCLEOTIDE SEQUENCE</scope>
    <source>
        <strain evidence="1">D6</strain>
    </source>
</reference>